<name>A0ABU5QGY5_9BACT</name>
<dbReference type="EC" id="2.1.-.-" evidence="2"/>
<dbReference type="SUPFAM" id="SSF53335">
    <property type="entry name" value="S-adenosyl-L-methionine-dependent methyltransferases"/>
    <property type="match status" value="1"/>
</dbReference>
<accession>A0ABU5QGY5</accession>
<dbReference type="EMBL" id="JAYFUM010000033">
    <property type="protein sequence ID" value="MEA5141802.1"/>
    <property type="molecule type" value="Genomic_DNA"/>
</dbReference>
<sequence>MIPKSTFIDNNIYTNLEIGAGCGDFGKRFYPKCYLTDYDIELMDKCKTCFIDWFCDAHNLPWSNNRFDLIILCNPYNYGFKDDESTYKLLSELLRVLKKPGGEILLLSTKNNKFCNPQRVKKRIDQFCKINNNYNLEVKSEEIDCSLVYNGYIFREIIGDQIFPTSKININVK</sequence>
<evidence type="ECO:0000313" key="2">
    <source>
        <dbReference type="EMBL" id="MEA5141802.1"/>
    </source>
</evidence>
<dbReference type="InterPro" id="IPR029063">
    <property type="entry name" value="SAM-dependent_MTases_sf"/>
</dbReference>
<dbReference type="InterPro" id="IPR013216">
    <property type="entry name" value="Methyltransf_11"/>
</dbReference>
<proteinExistence type="predicted"/>
<keyword evidence="2" id="KW-0808">Transferase</keyword>
<dbReference type="GO" id="GO:0008168">
    <property type="term" value="F:methyltransferase activity"/>
    <property type="evidence" value="ECO:0007669"/>
    <property type="project" value="UniProtKB-KW"/>
</dbReference>
<dbReference type="Proteomes" id="UP001302949">
    <property type="component" value="Unassembled WGS sequence"/>
</dbReference>
<dbReference type="Pfam" id="PF08241">
    <property type="entry name" value="Methyltransf_11"/>
    <property type="match status" value="1"/>
</dbReference>
<gene>
    <name evidence="2" type="ORF">VB248_21785</name>
</gene>
<reference evidence="2 3" key="1">
    <citation type="submission" date="2023-12" db="EMBL/GenBank/DDBJ databases">
        <title>Novel species of the genus Arcicella isolated from rivers.</title>
        <authorList>
            <person name="Lu H."/>
        </authorList>
    </citation>
    <scope>NUCLEOTIDE SEQUENCE [LARGE SCALE GENOMIC DNA]</scope>
    <source>
        <strain evidence="2 3">KCTC 23307</strain>
    </source>
</reference>
<dbReference type="Gene3D" id="3.40.50.150">
    <property type="entry name" value="Vaccinia Virus protein VP39"/>
    <property type="match status" value="1"/>
</dbReference>
<evidence type="ECO:0000313" key="3">
    <source>
        <dbReference type="Proteomes" id="UP001302949"/>
    </source>
</evidence>
<evidence type="ECO:0000259" key="1">
    <source>
        <dbReference type="Pfam" id="PF08241"/>
    </source>
</evidence>
<dbReference type="CDD" id="cd02440">
    <property type="entry name" value="AdoMet_MTases"/>
    <property type="match status" value="1"/>
</dbReference>
<dbReference type="RefSeq" id="WP_323298956.1">
    <property type="nucleotide sequence ID" value="NZ_JAYFUM010000033.1"/>
</dbReference>
<comment type="caution">
    <text evidence="2">The sequence shown here is derived from an EMBL/GenBank/DDBJ whole genome shotgun (WGS) entry which is preliminary data.</text>
</comment>
<organism evidence="2 3">
    <name type="scientific">Arcicella rigui</name>
    <dbReference type="NCBI Taxonomy" id="797020"/>
    <lineage>
        <taxon>Bacteria</taxon>
        <taxon>Pseudomonadati</taxon>
        <taxon>Bacteroidota</taxon>
        <taxon>Cytophagia</taxon>
        <taxon>Cytophagales</taxon>
        <taxon>Flectobacillaceae</taxon>
        <taxon>Arcicella</taxon>
    </lineage>
</organism>
<dbReference type="GO" id="GO:0032259">
    <property type="term" value="P:methylation"/>
    <property type="evidence" value="ECO:0007669"/>
    <property type="project" value="UniProtKB-KW"/>
</dbReference>
<protein>
    <submittedName>
        <fullName evidence="2">Class I SAM-dependent methyltransferase</fullName>
        <ecNumber evidence="2">2.1.-.-</ecNumber>
    </submittedName>
</protein>
<feature type="domain" description="Methyltransferase type 11" evidence="1">
    <location>
        <begin position="16"/>
        <end position="104"/>
    </location>
</feature>
<keyword evidence="3" id="KW-1185">Reference proteome</keyword>
<keyword evidence="2" id="KW-0489">Methyltransferase</keyword>